<evidence type="ECO:0000259" key="1">
    <source>
        <dbReference type="PROSITE" id="PS51379"/>
    </source>
</evidence>
<reference evidence="2" key="1">
    <citation type="journal article" date="2014" name="Front. Microbiol.">
        <title>High frequency of phylogenetically diverse reductive dehalogenase-homologous genes in deep subseafloor sedimentary metagenomes.</title>
        <authorList>
            <person name="Kawai M."/>
            <person name="Futagami T."/>
            <person name="Toyoda A."/>
            <person name="Takaki Y."/>
            <person name="Nishi S."/>
            <person name="Hori S."/>
            <person name="Arai W."/>
            <person name="Tsubouchi T."/>
            <person name="Morono Y."/>
            <person name="Uchiyama I."/>
            <person name="Ito T."/>
            <person name="Fujiyama A."/>
            <person name="Inagaki F."/>
            <person name="Takami H."/>
        </authorList>
    </citation>
    <scope>NUCLEOTIDE SEQUENCE</scope>
    <source>
        <strain evidence="2">Expedition CK06-06</strain>
    </source>
</reference>
<comment type="caution">
    <text evidence="2">The sequence shown here is derived from an EMBL/GenBank/DDBJ whole genome shotgun (WGS) entry which is preliminary data.</text>
</comment>
<dbReference type="SUPFAM" id="SSF54862">
    <property type="entry name" value="4Fe-4S ferredoxins"/>
    <property type="match status" value="1"/>
</dbReference>
<feature type="domain" description="4Fe-4S ferredoxin-type" evidence="1">
    <location>
        <begin position="147"/>
        <end position="173"/>
    </location>
</feature>
<protein>
    <recommendedName>
        <fullName evidence="1">4Fe-4S ferredoxin-type domain-containing protein</fullName>
    </recommendedName>
</protein>
<feature type="domain" description="4Fe-4S ferredoxin-type" evidence="1">
    <location>
        <begin position="176"/>
        <end position="200"/>
    </location>
</feature>
<dbReference type="InterPro" id="IPR017900">
    <property type="entry name" value="4Fe4S_Fe_S_CS"/>
</dbReference>
<evidence type="ECO:0000313" key="2">
    <source>
        <dbReference type="EMBL" id="GAH35482.1"/>
    </source>
</evidence>
<dbReference type="Pfam" id="PF12838">
    <property type="entry name" value="Fer4_7"/>
    <property type="match status" value="1"/>
</dbReference>
<dbReference type="PROSITE" id="PS00198">
    <property type="entry name" value="4FE4S_FER_1"/>
    <property type="match status" value="1"/>
</dbReference>
<gene>
    <name evidence="2" type="ORF">S03H2_10458</name>
</gene>
<dbReference type="PROSITE" id="PS51379">
    <property type="entry name" value="4FE4S_FER_2"/>
    <property type="match status" value="2"/>
</dbReference>
<organism evidence="2">
    <name type="scientific">marine sediment metagenome</name>
    <dbReference type="NCBI Taxonomy" id="412755"/>
    <lineage>
        <taxon>unclassified sequences</taxon>
        <taxon>metagenomes</taxon>
        <taxon>ecological metagenomes</taxon>
    </lineage>
</organism>
<name>X1ESG3_9ZZZZ</name>
<dbReference type="AlphaFoldDB" id="X1ESG3"/>
<accession>X1ESG3</accession>
<dbReference type="Gene3D" id="3.30.70.20">
    <property type="match status" value="1"/>
</dbReference>
<dbReference type="InterPro" id="IPR017896">
    <property type="entry name" value="4Fe4S_Fe-S-bd"/>
</dbReference>
<proteinExistence type="predicted"/>
<dbReference type="EMBL" id="BARU01005376">
    <property type="protein sequence ID" value="GAH35482.1"/>
    <property type="molecule type" value="Genomic_DNA"/>
</dbReference>
<sequence length="200" mass="22887">MSSKLKITKEGLKDIAVTVDSYRIRVLIDAKQEILDSGVYNEEQYHAILFKMFDEELIKFKLYNFLTRQKSNDFEALNKFSSDNSIEITKTLSLLELLKNENLIAVNEIYDEVEGDENTPSSTTFKDFDIKSFDVNPSKIKSIYEPVETIFETHNCSGCGLCVGICPVNCLDVFNGFGKIDEEKCIRCGLCYYVCPRTYL</sequence>